<dbReference type="EMBL" id="CM031828">
    <property type="protein sequence ID" value="KAG6718440.1"/>
    <property type="molecule type" value="Genomic_DNA"/>
</dbReference>
<proteinExistence type="predicted"/>
<evidence type="ECO:0000313" key="3">
    <source>
        <dbReference type="Proteomes" id="UP000811246"/>
    </source>
</evidence>
<evidence type="ECO:0000313" key="2">
    <source>
        <dbReference type="EMBL" id="KAG6718440.1"/>
    </source>
</evidence>
<name>A0A922FES5_CARIL</name>
<feature type="transmembrane region" description="Helical" evidence="1">
    <location>
        <begin position="65"/>
        <end position="89"/>
    </location>
</feature>
<organism evidence="2 3">
    <name type="scientific">Carya illinoinensis</name>
    <name type="common">Pecan</name>
    <dbReference type="NCBI Taxonomy" id="32201"/>
    <lineage>
        <taxon>Eukaryota</taxon>
        <taxon>Viridiplantae</taxon>
        <taxon>Streptophyta</taxon>
        <taxon>Embryophyta</taxon>
        <taxon>Tracheophyta</taxon>
        <taxon>Spermatophyta</taxon>
        <taxon>Magnoliopsida</taxon>
        <taxon>eudicotyledons</taxon>
        <taxon>Gunneridae</taxon>
        <taxon>Pentapetalae</taxon>
        <taxon>rosids</taxon>
        <taxon>fabids</taxon>
        <taxon>Fagales</taxon>
        <taxon>Juglandaceae</taxon>
        <taxon>Carya</taxon>
    </lineage>
</organism>
<accession>A0A922FES5</accession>
<dbReference type="AlphaFoldDB" id="A0A922FES5"/>
<keyword evidence="1" id="KW-0472">Membrane</keyword>
<protein>
    <submittedName>
        <fullName evidence="2">Uncharacterized protein</fullName>
    </submittedName>
</protein>
<keyword evidence="1" id="KW-0812">Transmembrane</keyword>
<keyword evidence="1" id="KW-1133">Transmembrane helix</keyword>
<sequence>MVETGTKKEGFLDRDMGWLAFGRLDAALQRLGVTLHGDTERWREQTEVSLEQTERTPNGEGVLTFILFSFLFSFMLLCGFIVFYFNFILNNIFIALVMNMVG</sequence>
<gene>
    <name evidence="2" type="ORF">I3842_04G149800</name>
</gene>
<dbReference type="Proteomes" id="UP000811246">
    <property type="component" value="Chromosome 4"/>
</dbReference>
<evidence type="ECO:0000256" key="1">
    <source>
        <dbReference type="SAM" id="Phobius"/>
    </source>
</evidence>
<comment type="caution">
    <text evidence="2">The sequence shown here is derived from an EMBL/GenBank/DDBJ whole genome shotgun (WGS) entry which is preliminary data.</text>
</comment>
<reference evidence="2" key="1">
    <citation type="submission" date="2021-01" db="EMBL/GenBank/DDBJ databases">
        <authorList>
            <person name="Lovell J.T."/>
            <person name="Bentley N."/>
            <person name="Bhattarai G."/>
            <person name="Jenkins J.W."/>
            <person name="Sreedasyam A."/>
            <person name="Alarcon Y."/>
            <person name="Bock C."/>
            <person name="Boston L."/>
            <person name="Carlson J."/>
            <person name="Cervantes K."/>
            <person name="Clermont K."/>
            <person name="Krom N."/>
            <person name="Kubenka K."/>
            <person name="Mamidi S."/>
            <person name="Mattison C."/>
            <person name="Monteros M."/>
            <person name="Pisani C."/>
            <person name="Plott C."/>
            <person name="Rajasekar S."/>
            <person name="Rhein H.S."/>
            <person name="Rohla C."/>
            <person name="Song M."/>
            <person name="Hilaire R.S."/>
            <person name="Shu S."/>
            <person name="Wells L."/>
            <person name="Wang X."/>
            <person name="Webber J."/>
            <person name="Heerema R.J."/>
            <person name="Klein P."/>
            <person name="Conner P."/>
            <person name="Grauke L."/>
            <person name="Grimwood J."/>
            <person name="Schmutz J."/>
            <person name="Randall J.J."/>
        </authorList>
    </citation>
    <scope>NUCLEOTIDE SEQUENCE</scope>
    <source>
        <tissue evidence="2">Leaf</tissue>
    </source>
</reference>